<proteinExistence type="inferred from homology"/>
<evidence type="ECO:0000256" key="2">
    <source>
        <dbReference type="PROSITE-ProRule" id="PRU00285"/>
    </source>
</evidence>
<dbReference type="InterPro" id="IPR008978">
    <property type="entry name" value="HSP20-like_chaperone"/>
</dbReference>
<dbReference type="SUPFAM" id="SSF49764">
    <property type="entry name" value="HSP20-like chaperones"/>
    <property type="match status" value="1"/>
</dbReference>
<dbReference type="AlphaFoldDB" id="A0AAD2DQQ4"/>
<accession>A0AAD2DQQ4</accession>
<sequence>MSVFPLFSDPFFSEPFGFGSTPSSCSISMDWKETPEAHLFKFDLPGVAKEDVKLQVHDDRVLHISAERKDEDHSEKDDYKWHCRERFDSGNFFREFRLPENAFVNEIKASMSDGVLVVTVPKDQHKKKKKKPMHKAVEIAGEGENDGSAKGIGRFVCFKA</sequence>
<dbReference type="InterPro" id="IPR031107">
    <property type="entry name" value="Small_HSP"/>
</dbReference>
<name>A0AAD2DQQ4_9LAMI</name>
<dbReference type="Proteomes" id="UP000834106">
    <property type="component" value="Chromosome 4"/>
</dbReference>
<keyword evidence="6" id="KW-1185">Reference proteome</keyword>
<protein>
    <recommendedName>
        <fullName evidence="4">SHSP domain-containing protein</fullName>
    </recommendedName>
</protein>
<keyword evidence="1" id="KW-0346">Stress response</keyword>
<dbReference type="PANTHER" id="PTHR11527">
    <property type="entry name" value="HEAT-SHOCK PROTEIN 20 FAMILY MEMBER"/>
    <property type="match status" value="1"/>
</dbReference>
<dbReference type="PROSITE" id="PS01031">
    <property type="entry name" value="SHSP"/>
    <property type="match status" value="1"/>
</dbReference>
<gene>
    <name evidence="5" type="ORF">FPE_LOCUS7641</name>
</gene>
<organism evidence="5 6">
    <name type="scientific">Fraxinus pennsylvanica</name>
    <dbReference type="NCBI Taxonomy" id="56036"/>
    <lineage>
        <taxon>Eukaryota</taxon>
        <taxon>Viridiplantae</taxon>
        <taxon>Streptophyta</taxon>
        <taxon>Embryophyta</taxon>
        <taxon>Tracheophyta</taxon>
        <taxon>Spermatophyta</taxon>
        <taxon>Magnoliopsida</taxon>
        <taxon>eudicotyledons</taxon>
        <taxon>Gunneridae</taxon>
        <taxon>Pentapetalae</taxon>
        <taxon>asterids</taxon>
        <taxon>lamiids</taxon>
        <taxon>Lamiales</taxon>
        <taxon>Oleaceae</taxon>
        <taxon>Oleeae</taxon>
        <taxon>Fraxinus</taxon>
    </lineage>
</organism>
<dbReference type="CDD" id="cd06472">
    <property type="entry name" value="ACD_ScHsp26_like"/>
    <property type="match status" value="1"/>
</dbReference>
<evidence type="ECO:0000313" key="6">
    <source>
        <dbReference type="Proteomes" id="UP000834106"/>
    </source>
</evidence>
<evidence type="ECO:0000259" key="4">
    <source>
        <dbReference type="PROSITE" id="PS01031"/>
    </source>
</evidence>
<feature type="domain" description="SHSP" evidence="4">
    <location>
        <begin position="20"/>
        <end position="140"/>
    </location>
</feature>
<dbReference type="InterPro" id="IPR002068">
    <property type="entry name" value="A-crystallin/Hsp20_dom"/>
</dbReference>
<dbReference type="EMBL" id="OU503039">
    <property type="protein sequence ID" value="CAI9760211.1"/>
    <property type="molecule type" value="Genomic_DNA"/>
</dbReference>
<dbReference type="Gene3D" id="2.60.40.790">
    <property type="match status" value="1"/>
</dbReference>
<reference evidence="5" key="1">
    <citation type="submission" date="2023-05" db="EMBL/GenBank/DDBJ databases">
        <authorList>
            <person name="Huff M."/>
        </authorList>
    </citation>
    <scope>NUCLEOTIDE SEQUENCE</scope>
</reference>
<dbReference type="Pfam" id="PF00011">
    <property type="entry name" value="HSP20"/>
    <property type="match status" value="1"/>
</dbReference>
<comment type="similarity">
    <text evidence="2 3">Belongs to the small heat shock protein (HSP20) family.</text>
</comment>
<evidence type="ECO:0000313" key="5">
    <source>
        <dbReference type="EMBL" id="CAI9760211.1"/>
    </source>
</evidence>
<evidence type="ECO:0000256" key="3">
    <source>
        <dbReference type="RuleBase" id="RU003616"/>
    </source>
</evidence>
<evidence type="ECO:0000256" key="1">
    <source>
        <dbReference type="ARBA" id="ARBA00023016"/>
    </source>
</evidence>